<reference evidence="3" key="1">
    <citation type="submission" date="2021-02" db="EMBL/GenBank/DDBJ databases">
        <authorList>
            <person name="Nowell W R."/>
        </authorList>
    </citation>
    <scope>NUCLEOTIDE SEQUENCE</scope>
</reference>
<evidence type="ECO:0000313" key="4">
    <source>
        <dbReference type="Proteomes" id="UP000663866"/>
    </source>
</evidence>
<evidence type="ECO:0000313" key="3">
    <source>
        <dbReference type="EMBL" id="CAF4114517.1"/>
    </source>
</evidence>
<dbReference type="InterPro" id="IPR001810">
    <property type="entry name" value="F-box_dom"/>
</dbReference>
<dbReference type="EMBL" id="CAJNRF010006381">
    <property type="protein sequence ID" value="CAF2080613.1"/>
    <property type="molecule type" value="Genomic_DNA"/>
</dbReference>
<evidence type="ECO:0000259" key="1">
    <source>
        <dbReference type="PROSITE" id="PS50181"/>
    </source>
</evidence>
<dbReference type="PROSITE" id="PS50181">
    <property type="entry name" value="FBOX"/>
    <property type="match status" value="1"/>
</dbReference>
<keyword evidence="4" id="KW-1185">Reference proteome</keyword>
<dbReference type="Proteomes" id="UP000663856">
    <property type="component" value="Unassembled WGS sequence"/>
</dbReference>
<dbReference type="AlphaFoldDB" id="A0A819VU61"/>
<protein>
    <recommendedName>
        <fullName evidence="1">F-box domain-containing protein</fullName>
    </recommendedName>
</protein>
<organism evidence="3 4">
    <name type="scientific">Rotaria magnacalcarata</name>
    <dbReference type="NCBI Taxonomy" id="392030"/>
    <lineage>
        <taxon>Eukaryota</taxon>
        <taxon>Metazoa</taxon>
        <taxon>Spiralia</taxon>
        <taxon>Gnathifera</taxon>
        <taxon>Rotifera</taxon>
        <taxon>Eurotatoria</taxon>
        <taxon>Bdelloidea</taxon>
        <taxon>Philodinida</taxon>
        <taxon>Philodinidae</taxon>
        <taxon>Rotaria</taxon>
    </lineage>
</organism>
<sequence>MDCSSIVHLPNEILLYIFNKLNVIDVFYSLVGVNQRFDQLIFDFLDIDNIPCIFHQKYINDKSQHDYILDKICLKILPRINTKIRKLTIDPYSLKRMVNAIDFPQLYSLSLLGYQIDTISSDLINGPISDLLMNKITHLTIDLNIKKEITRENSPMIFEAILFFGKYLTDLKFYQVSSESNLTFFSWNNQNKECLSSTLNNLSIYVSNFDDCLYLLDGRFQSLSKLVIRIEMITRSLSNINKKEKLIKLKSFSLICEQCTCSYESSIVPLLRRMSNLEELSLQISVRRLRSTYIDGYQLFNDFLKYLTKLNKFNFNIHSYIISGIENNILSNNDIRNSFINIGYKSIDICADEKLTDYRANCHVYSLPYLFDEFLFMSNCFQGGKFNNVKILFMVDRIPFENKLFKIISQDFTNLKTLIIHNLESQESQECSSALITFNNLITLNIIDAHSDYAIQFLNENITYLPSLEKLITTYDTLTHITGYFTNDETRRNCTKIKYLRTDISFVRPKNFNSYFPSM</sequence>
<gene>
    <name evidence="3" type="ORF">OVN521_LOCUS21617</name>
    <name evidence="2" type="ORF">WKI299_LOCUS16162</name>
</gene>
<dbReference type="EMBL" id="CAJOBG010004526">
    <property type="protein sequence ID" value="CAF4114517.1"/>
    <property type="molecule type" value="Genomic_DNA"/>
</dbReference>
<evidence type="ECO:0000313" key="2">
    <source>
        <dbReference type="EMBL" id="CAF2080613.1"/>
    </source>
</evidence>
<accession>A0A819VU61</accession>
<feature type="domain" description="F-box" evidence="1">
    <location>
        <begin position="3"/>
        <end position="50"/>
    </location>
</feature>
<name>A0A819VU61_9BILA</name>
<comment type="caution">
    <text evidence="3">The sequence shown here is derived from an EMBL/GenBank/DDBJ whole genome shotgun (WGS) entry which is preliminary data.</text>
</comment>
<dbReference type="Proteomes" id="UP000663866">
    <property type="component" value="Unassembled WGS sequence"/>
</dbReference>
<proteinExistence type="predicted"/>